<dbReference type="EMBL" id="JAPFFK010000013">
    <property type="protein sequence ID" value="KAJ6725809.1"/>
    <property type="molecule type" value="Genomic_DNA"/>
</dbReference>
<comment type="caution">
    <text evidence="1">The sequence shown here is derived from an EMBL/GenBank/DDBJ whole genome shotgun (WGS) entry which is preliminary data.</text>
</comment>
<keyword evidence="2" id="KW-1185">Reference proteome</keyword>
<reference evidence="1" key="2">
    <citation type="journal article" date="2023" name="Int. J. Mol. Sci.">
        <title>De Novo Assembly and Annotation of 11 Diverse Shrub Willow (Salix) Genomes Reveals Novel Gene Organization in Sex-Linked Regions.</title>
        <authorList>
            <person name="Hyden B."/>
            <person name="Feng K."/>
            <person name="Yates T.B."/>
            <person name="Jawdy S."/>
            <person name="Cereghino C."/>
            <person name="Smart L.B."/>
            <person name="Muchero W."/>
        </authorList>
    </citation>
    <scope>NUCLEOTIDE SEQUENCE</scope>
    <source>
        <tissue evidence="1">Shoot tip</tissue>
    </source>
</reference>
<reference evidence="1" key="1">
    <citation type="submission" date="2022-11" db="EMBL/GenBank/DDBJ databases">
        <authorList>
            <person name="Hyden B.L."/>
            <person name="Feng K."/>
            <person name="Yates T."/>
            <person name="Jawdy S."/>
            <person name="Smart L.B."/>
            <person name="Muchero W."/>
        </authorList>
    </citation>
    <scope>NUCLEOTIDE SEQUENCE</scope>
    <source>
        <tissue evidence="1">Shoot tip</tissue>
    </source>
</reference>
<sequence length="42" mass="4903">METQAVLQERNDSHDGVEYNHGLFLAQGIYFFSLYPQQQTLN</sequence>
<name>A0A9Q0U993_SALPP</name>
<evidence type="ECO:0000313" key="2">
    <source>
        <dbReference type="Proteomes" id="UP001151532"/>
    </source>
</evidence>
<protein>
    <submittedName>
        <fullName evidence="1">Uncharacterized protein</fullName>
    </submittedName>
</protein>
<evidence type="ECO:0000313" key="1">
    <source>
        <dbReference type="EMBL" id="KAJ6725809.1"/>
    </source>
</evidence>
<dbReference type="Proteomes" id="UP001151532">
    <property type="component" value="Chromosome 8"/>
</dbReference>
<accession>A0A9Q0U993</accession>
<organism evidence="1 2">
    <name type="scientific">Salix purpurea</name>
    <name type="common">Purple osier willow</name>
    <dbReference type="NCBI Taxonomy" id="77065"/>
    <lineage>
        <taxon>Eukaryota</taxon>
        <taxon>Viridiplantae</taxon>
        <taxon>Streptophyta</taxon>
        <taxon>Embryophyta</taxon>
        <taxon>Tracheophyta</taxon>
        <taxon>Spermatophyta</taxon>
        <taxon>Magnoliopsida</taxon>
        <taxon>eudicotyledons</taxon>
        <taxon>Gunneridae</taxon>
        <taxon>Pentapetalae</taxon>
        <taxon>rosids</taxon>
        <taxon>fabids</taxon>
        <taxon>Malpighiales</taxon>
        <taxon>Salicaceae</taxon>
        <taxon>Saliceae</taxon>
        <taxon>Salix</taxon>
    </lineage>
</organism>
<dbReference type="AlphaFoldDB" id="A0A9Q0U993"/>
<gene>
    <name evidence="1" type="ORF">OIU79_004045</name>
</gene>
<proteinExistence type="predicted"/>